<accession>A0A7W4VT55</accession>
<feature type="transmembrane region" description="Helical" evidence="1">
    <location>
        <begin position="105"/>
        <end position="125"/>
    </location>
</feature>
<dbReference type="EMBL" id="JACHWR010000001">
    <property type="protein sequence ID" value="MBB3040917.1"/>
    <property type="molecule type" value="Genomic_DNA"/>
</dbReference>
<dbReference type="InterPro" id="IPR026841">
    <property type="entry name" value="Aur1/Ipt1"/>
</dbReference>
<dbReference type="GO" id="GO:0016020">
    <property type="term" value="C:membrane"/>
    <property type="evidence" value="ECO:0007669"/>
    <property type="project" value="UniProtKB-SubCell"/>
</dbReference>
<keyword evidence="4" id="KW-1185">Reference proteome</keyword>
<feature type="transmembrane region" description="Helical" evidence="1">
    <location>
        <begin position="265"/>
        <end position="289"/>
    </location>
</feature>
<feature type="transmembrane region" description="Helical" evidence="1">
    <location>
        <begin position="167"/>
        <end position="193"/>
    </location>
</feature>
<keyword evidence="1" id="KW-0812">Transmembrane</keyword>
<feature type="transmembrane region" description="Helical" evidence="1">
    <location>
        <begin position="61"/>
        <end position="84"/>
    </location>
</feature>
<evidence type="ECO:0000256" key="1">
    <source>
        <dbReference type="SAM" id="Phobius"/>
    </source>
</evidence>
<evidence type="ECO:0000313" key="3">
    <source>
        <dbReference type="EMBL" id="MBB3040917.1"/>
    </source>
</evidence>
<feature type="transmembrane region" description="Helical" evidence="1">
    <location>
        <begin position="321"/>
        <end position="341"/>
    </location>
</feature>
<feature type="domain" description="Inositolphosphotransferase Aur1/Ipt1" evidence="2">
    <location>
        <begin position="142"/>
        <end position="334"/>
    </location>
</feature>
<feature type="transmembrane region" description="Helical" evidence="1">
    <location>
        <begin position="296"/>
        <end position="315"/>
    </location>
</feature>
<protein>
    <submittedName>
        <fullName evidence="3">Membrane-associated phospholipid phosphatase</fullName>
    </submittedName>
</protein>
<dbReference type="RefSeq" id="WP_343057709.1">
    <property type="nucleotide sequence ID" value="NZ_JACHWR010000001.1"/>
</dbReference>
<reference evidence="3 4" key="1">
    <citation type="submission" date="2020-08" db="EMBL/GenBank/DDBJ databases">
        <title>Sequencing the genomes of 1000 actinobacteria strains.</title>
        <authorList>
            <person name="Klenk H.-P."/>
        </authorList>
    </citation>
    <scope>NUCLEOTIDE SEQUENCE [LARGE SCALE GENOMIC DNA]</scope>
    <source>
        <strain evidence="3 4">DSM 105498</strain>
    </source>
</reference>
<proteinExistence type="predicted"/>
<keyword evidence="1" id="KW-0472">Membrane</keyword>
<keyword evidence="1" id="KW-1133">Transmembrane helix</keyword>
<sequence length="361" mass="39778">MTDPRTTATRRPDAEVGQIREPARTAWWRAARLWAVVVCFIGVGIARSARLGIPFRDPHGAYLVGRVALTSAIFLGLVALDGLVRTDHPRSVRRGWSTVRARWTWGRVALAWTALLAYHATYFTYHNLKSWDVFNAPRDAMLTAWDHWLFLGHSPAVLLHDLLGQQAAAWVLMVWYEAFATLVVVAFPAAVVLAPRMRDAYAGIAAFVWVWILGTATYYAIPSLGPFHAEPGDFSGLPHLPVQDTQADYLAQRDHLLAHPHAPDAFAQVSAFASLHVAVTATILGLAWWHRMRRTTVVLAVFLAGTMVATVYLGWHFAVDLPAGLAIAALAWVLGPLTVGVRRRPPRAAGRRSARAGDDAR</sequence>
<dbReference type="Gene3D" id="1.20.144.10">
    <property type="entry name" value="Phosphatidic acid phosphatase type 2/haloperoxidase"/>
    <property type="match status" value="1"/>
</dbReference>
<evidence type="ECO:0000313" key="4">
    <source>
        <dbReference type="Proteomes" id="UP000589626"/>
    </source>
</evidence>
<dbReference type="CDD" id="cd03386">
    <property type="entry name" value="PAP2_Aur1_like"/>
    <property type="match status" value="1"/>
</dbReference>
<comment type="caution">
    <text evidence="3">The sequence shown here is derived from an EMBL/GenBank/DDBJ whole genome shotgun (WGS) entry which is preliminary data.</text>
</comment>
<name>A0A7W4VT55_9ACTN</name>
<feature type="transmembrane region" description="Helical" evidence="1">
    <location>
        <begin position="200"/>
        <end position="221"/>
    </location>
</feature>
<dbReference type="AlphaFoldDB" id="A0A7W4VT55"/>
<gene>
    <name evidence="3" type="ORF">FHU40_000718</name>
</gene>
<dbReference type="Proteomes" id="UP000589626">
    <property type="component" value="Unassembled WGS sequence"/>
</dbReference>
<evidence type="ECO:0000259" key="2">
    <source>
        <dbReference type="Pfam" id="PF14378"/>
    </source>
</evidence>
<organism evidence="3 4">
    <name type="scientific">Nocardioides soli</name>
    <dbReference type="NCBI Taxonomy" id="1036020"/>
    <lineage>
        <taxon>Bacteria</taxon>
        <taxon>Bacillati</taxon>
        <taxon>Actinomycetota</taxon>
        <taxon>Actinomycetes</taxon>
        <taxon>Propionibacteriales</taxon>
        <taxon>Nocardioidaceae</taxon>
        <taxon>Nocardioides</taxon>
    </lineage>
</organism>
<feature type="transmembrane region" description="Helical" evidence="1">
    <location>
        <begin position="30"/>
        <end position="49"/>
    </location>
</feature>
<dbReference type="Pfam" id="PF14378">
    <property type="entry name" value="PAP2_3"/>
    <property type="match status" value="1"/>
</dbReference>